<dbReference type="AlphaFoldDB" id="A0A0K9PB66"/>
<evidence type="ECO:0000256" key="11">
    <source>
        <dbReference type="SAM" id="MobiDB-lite"/>
    </source>
</evidence>
<dbReference type="GO" id="GO:0005634">
    <property type="term" value="C:nucleus"/>
    <property type="evidence" value="ECO:0000318"/>
    <property type="project" value="GO_Central"/>
</dbReference>
<dbReference type="InterPro" id="IPR009057">
    <property type="entry name" value="Homeodomain-like_sf"/>
</dbReference>
<dbReference type="Gene3D" id="1.10.10.60">
    <property type="entry name" value="Homeodomain-like"/>
    <property type="match status" value="1"/>
</dbReference>
<evidence type="ECO:0000256" key="10">
    <source>
        <dbReference type="RuleBase" id="RU000682"/>
    </source>
</evidence>
<dbReference type="Proteomes" id="UP000036987">
    <property type="component" value="Unassembled WGS sequence"/>
</dbReference>
<evidence type="ECO:0000256" key="6">
    <source>
        <dbReference type="ARBA" id="ARBA00023163"/>
    </source>
</evidence>
<keyword evidence="2" id="KW-0217">Developmental protein</keyword>
<keyword evidence="6" id="KW-0804">Transcription</keyword>
<evidence type="ECO:0000313" key="13">
    <source>
        <dbReference type="EMBL" id="KMZ65497.1"/>
    </source>
</evidence>
<comment type="caution">
    <text evidence="13">The sequence shown here is derived from an EMBL/GenBank/DDBJ whole genome shotgun (WGS) entry which is preliminary data.</text>
</comment>
<dbReference type="GO" id="GO:0006351">
    <property type="term" value="P:DNA-templated transcription"/>
    <property type="evidence" value="ECO:0000318"/>
    <property type="project" value="GO_Central"/>
</dbReference>
<dbReference type="OrthoDB" id="670226at2759"/>
<dbReference type="PANTHER" id="PTHR46998:SF2">
    <property type="entry name" value="WUSCHEL-RELATED HOMEOBOX 11"/>
    <property type="match status" value="1"/>
</dbReference>
<keyword evidence="7 9" id="KW-0539">Nucleus</keyword>
<feature type="region of interest" description="Disordered" evidence="11">
    <location>
        <begin position="1"/>
        <end position="27"/>
    </location>
</feature>
<dbReference type="SUPFAM" id="SSF46689">
    <property type="entry name" value="Homeodomain-like"/>
    <property type="match status" value="1"/>
</dbReference>
<feature type="region of interest" description="Disordered" evidence="11">
    <location>
        <begin position="106"/>
        <end position="130"/>
    </location>
</feature>
<protein>
    <submittedName>
        <fullName evidence="13">WUSCHEL-related homeobox</fullName>
    </submittedName>
</protein>
<accession>A0A0K9PB66</accession>
<evidence type="ECO:0000256" key="3">
    <source>
        <dbReference type="ARBA" id="ARBA00023015"/>
    </source>
</evidence>
<reference evidence="14" key="1">
    <citation type="journal article" date="2016" name="Nature">
        <title>The genome of the seagrass Zostera marina reveals angiosperm adaptation to the sea.</title>
        <authorList>
            <person name="Olsen J.L."/>
            <person name="Rouze P."/>
            <person name="Verhelst B."/>
            <person name="Lin Y.-C."/>
            <person name="Bayer T."/>
            <person name="Collen J."/>
            <person name="Dattolo E."/>
            <person name="De Paoli E."/>
            <person name="Dittami S."/>
            <person name="Maumus F."/>
            <person name="Michel G."/>
            <person name="Kersting A."/>
            <person name="Lauritano C."/>
            <person name="Lohaus R."/>
            <person name="Toepel M."/>
            <person name="Tonon T."/>
            <person name="Vanneste K."/>
            <person name="Amirebrahimi M."/>
            <person name="Brakel J."/>
            <person name="Bostroem C."/>
            <person name="Chovatia M."/>
            <person name="Grimwood J."/>
            <person name="Jenkins J.W."/>
            <person name="Jueterbock A."/>
            <person name="Mraz A."/>
            <person name="Stam W.T."/>
            <person name="Tice H."/>
            <person name="Bornberg-Bauer E."/>
            <person name="Green P.J."/>
            <person name="Pearson G.A."/>
            <person name="Procaccini G."/>
            <person name="Duarte C.M."/>
            <person name="Schmutz J."/>
            <person name="Reusch T.B.H."/>
            <person name="Van de Peer Y."/>
        </authorList>
    </citation>
    <scope>NUCLEOTIDE SEQUENCE [LARGE SCALE GENOMIC DNA]</scope>
    <source>
        <strain evidence="14">cv. Finnish</strain>
    </source>
</reference>
<gene>
    <name evidence="13" type="ORF">ZOSMA_31G00850</name>
</gene>
<dbReference type="InterPro" id="IPR044558">
    <property type="entry name" value="WOX11-like"/>
</dbReference>
<evidence type="ECO:0000256" key="5">
    <source>
        <dbReference type="ARBA" id="ARBA00023155"/>
    </source>
</evidence>
<feature type="compositionally biased region" description="Basic and acidic residues" evidence="11">
    <location>
        <begin position="1"/>
        <end position="18"/>
    </location>
</feature>
<evidence type="ECO:0000256" key="1">
    <source>
        <dbReference type="ARBA" id="ARBA00004123"/>
    </source>
</evidence>
<evidence type="ECO:0000259" key="12">
    <source>
        <dbReference type="PROSITE" id="PS50071"/>
    </source>
</evidence>
<dbReference type="SMART" id="SM00389">
    <property type="entry name" value="HOX"/>
    <property type="match status" value="1"/>
</dbReference>
<evidence type="ECO:0000256" key="4">
    <source>
        <dbReference type="ARBA" id="ARBA00023125"/>
    </source>
</evidence>
<keyword evidence="14" id="KW-1185">Reference proteome</keyword>
<proteinExistence type="inferred from homology"/>
<dbReference type="InterPro" id="IPR001356">
    <property type="entry name" value="HD"/>
</dbReference>
<evidence type="ECO:0000256" key="2">
    <source>
        <dbReference type="ARBA" id="ARBA00022473"/>
    </source>
</evidence>
<evidence type="ECO:0000313" key="14">
    <source>
        <dbReference type="Proteomes" id="UP000036987"/>
    </source>
</evidence>
<dbReference type="OMA" id="QYHENTI"/>
<keyword evidence="4 9" id="KW-0238">DNA-binding</keyword>
<dbReference type="GO" id="GO:0003700">
    <property type="term" value="F:DNA-binding transcription factor activity"/>
    <property type="evidence" value="ECO:0000318"/>
    <property type="project" value="GO_Central"/>
</dbReference>
<name>A0A0K9PB66_ZOSMR</name>
<dbReference type="FunFam" id="1.10.10.60:FF:000118">
    <property type="entry name" value="WUSCHEL-related homeobox 11"/>
    <property type="match status" value="1"/>
</dbReference>
<dbReference type="STRING" id="29655.A0A0K9PB66"/>
<dbReference type="GO" id="GO:0003677">
    <property type="term" value="F:DNA binding"/>
    <property type="evidence" value="ECO:0007669"/>
    <property type="project" value="UniProtKB-UniRule"/>
</dbReference>
<evidence type="ECO:0000256" key="9">
    <source>
        <dbReference type="PROSITE-ProRule" id="PRU00108"/>
    </source>
</evidence>
<organism evidence="13 14">
    <name type="scientific">Zostera marina</name>
    <name type="common">Eelgrass</name>
    <dbReference type="NCBI Taxonomy" id="29655"/>
    <lineage>
        <taxon>Eukaryota</taxon>
        <taxon>Viridiplantae</taxon>
        <taxon>Streptophyta</taxon>
        <taxon>Embryophyta</taxon>
        <taxon>Tracheophyta</taxon>
        <taxon>Spermatophyta</taxon>
        <taxon>Magnoliopsida</taxon>
        <taxon>Liliopsida</taxon>
        <taxon>Zosteraceae</taxon>
        <taxon>Zostera</taxon>
    </lineage>
</organism>
<dbReference type="PANTHER" id="PTHR46998">
    <property type="entry name" value="WUSCHEL-RELATED HOMEOBOX 11"/>
    <property type="match status" value="1"/>
</dbReference>
<feature type="domain" description="Homeobox" evidence="12">
    <location>
        <begin position="23"/>
        <end position="88"/>
    </location>
</feature>
<keyword evidence="3" id="KW-0805">Transcription regulation</keyword>
<dbReference type="GO" id="GO:0010311">
    <property type="term" value="P:lateral root formation"/>
    <property type="evidence" value="ECO:0000318"/>
    <property type="project" value="GO_Central"/>
</dbReference>
<comment type="similarity">
    <text evidence="8">Belongs to the WUS homeobox family.</text>
</comment>
<evidence type="ECO:0000256" key="8">
    <source>
        <dbReference type="ARBA" id="ARBA00024040"/>
    </source>
</evidence>
<sequence length="239" mass="26266">MGDKSPKNLENDNKRENSKMIASEPVRSRWTPKPEQILVLEHIFNSGMVNPPKDETVRIKRLLEKFGPVGDANVFYWFQNRRSRSRRRQKQMGVVGGPSSGVIQCNSSTLLSSSNSSSTGGGSAFSSSSSTNLIGDNKAADNDLFTISRQMGVPKEQLGKTPIITPTSFHHLHYQPATVFINGVPSEVPEGLINIRATFGDDKILVHSSGEIVPVTEDGFLCHCLQMGESYFLISKVTL</sequence>
<dbReference type="Pfam" id="PF00046">
    <property type="entry name" value="Homeodomain"/>
    <property type="match status" value="1"/>
</dbReference>
<evidence type="ECO:0000256" key="7">
    <source>
        <dbReference type="ARBA" id="ARBA00023242"/>
    </source>
</evidence>
<dbReference type="GO" id="GO:0048830">
    <property type="term" value="P:adventitious root development"/>
    <property type="evidence" value="ECO:0007669"/>
    <property type="project" value="InterPro"/>
</dbReference>
<dbReference type="PROSITE" id="PS50071">
    <property type="entry name" value="HOMEOBOX_2"/>
    <property type="match status" value="1"/>
</dbReference>
<dbReference type="EMBL" id="LFYR01001032">
    <property type="protein sequence ID" value="KMZ65497.1"/>
    <property type="molecule type" value="Genomic_DNA"/>
</dbReference>
<keyword evidence="5 9" id="KW-0371">Homeobox</keyword>
<feature type="DNA-binding region" description="Homeobox" evidence="9">
    <location>
        <begin position="25"/>
        <end position="89"/>
    </location>
</feature>
<comment type="subcellular location">
    <subcellularLocation>
        <location evidence="1 9 10">Nucleus</location>
    </subcellularLocation>
</comment>